<feature type="transmembrane region" description="Helical" evidence="5">
    <location>
        <begin position="151"/>
        <end position="171"/>
    </location>
</feature>
<dbReference type="Proteomes" id="UP000640489">
    <property type="component" value="Unassembled WGS sequence"/>
</dbReference>
<keyword evidence="2 5" id="KW-0812">Transmembrane</keyword>
<feature type="transmembrane region" description="Helical" evidence="5">
    <location>
        <begin position="90"/>
        <end position="110"/>
    </location>
</feature>
<feature type="transmembrane region" description="Helical" evidence="5">
    <location>
        <begin position="12"/>
        <end position="29"/>
    </location>
</feature>
<keyword evidence="8" id="KW-1185">Reference proteome</keyword>
<evidence type="ECO:0000256" key="3">
    <source>
        <dbReference type="ARBA" id="ARBA00022989"/>
    </source>
</evidence>
<comment type="subcellular location">
    <subcellularLocation>
        <location evidence="1">Membrane</location>
        <topology evidence="1">Multi-pass membrane protein</topology>
    </subcellularLocation>
</comment>
<keyword evidence="4 5" id="KW-0472">Membrane</keyword>
<dbReference type="GO" id="GO:0016020">
    <property type="term" value="C:membrane"/>
    <property type="evidence" value="ECO:0007669"/>
    <property type="project" value="UniProtKB-SubCell"/>
</dbReference>
<name>A0A930VF35_9ACTN</name>
<evidence type="ECO:0000256" key="4">
    <source>
        <dbReference type="ARBA" id="ARBA00023136"/>
    </source>
</evidence>
<evidence type="ECO:0000313" key="7">
    <source>
        <dbReference type="EMBL" id="MBF4764461.1"/>
    </source>
</evidence>
<feature type="transmembrane region" description="Helical" evidence="5">
    <location>
        <begin position="122"/>
        <end position="139"/>
    </location>
</feature>
<evidence type="ECO:0000256" key="5">
    <source>
        <dbReference type="SAM" id="Phobius"/>
    </source>
</evidence>
<reference evidence="7" key="1">
    <citation type="submission" date="2020-11" db="EMBL/GenBank/DDBJ databases">
        <title>Nocardioides sp. nov., isolated from Soil of Cynanchum wilfordii Hemsley rhizosphere.</title>
        <authorList>
            <person name="Lee J.-S."/>
            <person name="Suh M.K."/>
            <person name="Kim J.-S."/>
        </authorList>
    </citation>
    <scope>NUCLEOTIDE SEQUENCE</scope>
    <source>
        <strain evidence="7">KCTC 19275</strain>
    </source>
</reference>
<feature type="domain" description="Ferric oxidoreductase" evidence="6">
    <location>
        <begin position="13"/>
        <end position="132"/>
    </location>
</feature>
<evidence type="ECO:0000259" key="6">
    <source>
        <dbReference type="Pfam" id="PF01794"/>
    </source>
</evidence>
<dbReference type="InterPro" id="IPR013130">
    <property type="entry name" value="Fe3_Rdtase_TM_dom"/>
</dbReference>
<evidence type="ECO:0000256" key="1">
    <source>
        <dbReference type="ARBA" id="ARBA00004141"/>
    </source>
</evidence>
<dbReference type="EMBL" id="JADKPN010000009">
    <property type="protein sequence ID" value="MBF4764461.1"/>
    <property type="molecule type" value="Genomic_DNA"/>
</dbReference>
<dbReference type="RefSeq" id="WP_194707649.1">
    <property type="nucleotide sequence ID" value="NZ_JADKPN010000009.1"/>
</dbReference>
<comment type="caution">
    <text evidence="7">The sequence shown here is derived from an EMBL/GenBank/DDBJ whole genome shotgun (WGS) entry which is preliminary data.</text>
</comment>
<evidence type="ECO:0000313" key="8">
    <source>
        <dbReference type="Proteomes" id="UP000640489"/>
    </source>
</evidence>
<accession>A0A930VF35</accession>
<gene>
    <name evidence="7" type="ORF">ISU07_15110</name>
</gene>
<dbReference type="Pfam" id="PF01794">
    <property type="entry name" value="Ferric_reduct"/>
    <property type="match status" value="1"/>
</dbReference>
<keyword evidence="3 5" id="KW-1133">Transmembrane helix</keyword>
<protein>
    <submittedName>
        <fullName evidence="7">Ferric reductase-like transmembrane domain-containing protein</fullName>
    </submittedName>
</protein>
<organism evidence="7 8">
    <name type="scientific">Nocardioides islandensis</name>
    <dbReference type="NCBI Taxonomy" id="433663"/>
    <lineage>
        <taxon>Bacteria</taxon>
        <taxon>Bacillati</taxon>
        <taxon>Actinomycetota</taxon>
        <taxon>Actinomycetes</taxon>
        <taxon>Propionibacteriales</taxon>
        <taxon>Nocardioidaceae</taxon>
        <taxon>Nocardioides</taxon>
    </lineage>
</organism>
<dbReference type="AlphaFoldDB" id="A0A930VF35"/>
<evidence type="ECO:0000256" key="2">
    <source>
        <dbReference type="ARBA" id="ARBA00022692"/>
    </source>
</evidence>
<feature type="transmembrane region" description="Helical" evidence="5">
    <location>
        <begin position="50"/>
        <end position="70"/>
    </location>
</feature>
<proteinExistence type="predicted"/>
<sequence length="181" mass="19459">MSPWVWWVDRGAGIVLLALLTSAVVTGLWSAAPRRRGMPRFATLALHRNLALLAVTLLAVHVGTAVVDTFVEIRWWQVVVPATSGFRPLWVGFGTVAVDLLLAVVATSLVRHRLGLRAWRAVHLAVWPAWGLGVGHALALGTDLHDGRPWALLPATACLLAVAMAGTARLANLGRVQEAPR</sequence>